<reference evidence="2 3" key="1">
    <citation type="journal article" date="2016" name="Mol. Biol. Evol.">
        <title>Comparative Genomics of Early-Diverging Mushroom-Forming Fungi Provides Insights into the Origins of Lignocellulose Decay Capabilities.</title>
        <authorList>
            <person name="Nagy L.G."/>
            <person name="Riley R."/>
            <person name="Tritt A."/>
            <person name="Adam C."/>
            <person name="Daum C."/>
            <person name="Floudas D."/>
            <person name="Sun H."/>
            <person name="Yadav J.S."/>
            <person name="Pangilinan J."/>
            <person name="Larsson K.H."/>
            <person name="Matsuura K."/>
            <person name="Barry K."/>
            <person name="Labutti K."/>
            <person name="Kuo R."/>
            <person name="Ohm R.A."/>
            <person name="Bhattacharya S.S."/>
            <person name="Shirouzu T."/>
            <person name="Yoshinaga Y."/>
            <person name="Martin F.M."/>
            <person name="Grigoriev I.V."/>
            <person name="Hibbett D.S."/>
        </authorList>
    </citation>
    <scope>NUCLEOTIDE SEQUENCE [LARGE SCALE GENOMIC DNA]</scope>
    <source>
        <strain evidence="2 3">HHB12029</strain>
    </source>
</reference>
<feature type="domain" description="F-box" evidence="1">
    <location>
        <begin position="12"/>
        <end position="53"/>
    </location>
</feature>
<dbReference type="SUPFAM" id="SSF81383">
    <property type="entry name" value="F-box domain"/>
    <property type="match status" value="1"/>
</dbReference>
<evidence type="ECO:0000313" key="3">
    <source>
        <dbReference type="Proteomes" id="UP000077266"/>
    </source>
</evidence>
<sequence>MTVPAASQTAGLPVEILSLILTEVVTLRDIIQCSHVCKCWRTLAHSRSLLFSEITVSNEKNGSHLHQRLAVSSRPLRISVYETVYGPSVLADVVIPQIASNLHRLESLYVSIHYLTTLDNIMRALQQPVPILRHLYMRIHRAGRHNTFVLPHGATIFAGYAPMLSCLRLENIYLPPEQIPAFSRVNALCVIVGHDVPEHAFHNLLRTCPAIRTLALLWPDEIMFPVTPTTNCHQLPILENVWLLCDHEAPVSVSSTIRILNALSAPATMTVSASVDATSISALGSLLLRQLPAGSLCLLFSHQDVYNPLTMTFAHATSDLRRTFSIMDDSQQWNVTRGAHLVMQQLHLHGRITELETPIWHYTHAASLGVLPSLHTLVLYVHGGGILGYKEESWPDQTLYPALKKLVLALERQPVRESIEDVSEVIVLVDALRLAAHVELELRGVSLSGDVNRLCGHFSRIVTVPLTRSQPLGPFPDFYSIDVKHVSD</sequence>
<organism evidence="2 3">
    <name type="scientific">Exidia glandulosa HHB12029</name>
    <dbReference type="NCBI Taxonomy" id="1314781"/>
    <lineage>
        <taxon>Eukaryota</taxon>
        <taxon>Fungi</taxon>
        <taxon>Dikarya</taxon>
        <taxon>Basidiomycota</taxon>
        <taxon>Agaricomycotina</taxon>
        <taxon>Agaricomycetes</taxon>
        <taxon>Auriculariales</taxon>
        <taxon>Exidiaceae</taxon>
        <taxon>Exidia</taxon>
    </lineage>
</organism>
<protein>
    <recommendedName>
        <fullName evidence="1">F-box domain-containing protein</fullName>
    </recommendedName>
</protein>
<dbReference type="Gene3D" id="1.20.1280.50">
    <property type="match status" value="1"/>
</dbReference>
<gene>
    <name evidence="2" type="ORF">EXIGLDRAFT_828447</name>
</gene>
<accession>A0A165QGF4</accession>
<dbReference type="SMART" id="SM00256">
    <property type="entry name" value="FBOX"/>
    <property type="match status" value="1"/>
</dbReference>
<dbReference type="Proteomes" id="UP000077266">
    <property type="component" value="Unassembled WGS sequence"/>
</dbReference>
<dbReference type="InterPro" id="IPR036047">
    <property type="entry name" value="F-box-like_dom_sf"/>
</dbReference>
<dbReference type="InParanoid" id="A0A165QGF4"/>
<proteinExistence type="predicted"/>
<name>A0A165QGF4_EXIGL</name>
<keyword evidence="3" id="KW-1185">Reference proteome</keyword>
<dbReference type="EMBL" id="KV425883">
    <property type="protein sequence ID" value="KZW03576.1"/>
    <property type="molecule type" value="Genomic_DNA"/>
</dbReference>
<evidence type="ECO:0000313" key="2">
    <source>
        <dbReference type="EMBL" id="KZW03576.1"/>
    </source>
</evidence>
<dbReference type="InterPro" id="IPR001810">
    <property type="entry name" value="F-box_dom"/>
</dbReference>
<dbReference type="AlphaFoldDB" id="A0A165QGF4"/>
<evidence type="ECO:0000259" key="1">
    <source>
        <dbReference type="SMART" id="SM00256"/>
    </source>
</evidence>
<dbReference type="OrthoDB" id="3181669at2759"/>
<dbReference type="Pfam" id="PF12937">
    <property type="entry name" value="F-box-like"/>
    <property type="match status" value="1"/>
</dbReference>